<proteinExistence type="predicted"/>
<gene>
    <name evidence="1" type="ORF">G4B88_008434</name>
</gene>
<accession>A0A7J6ENW2</accession>
<evidence type="ECO:0000313" key="2">
    <source>
        <dbReference type="Proteomes" id="UP000583929"/>
    </source>
</evidence>
<sequence>MGQPSSSRLVELFFGFVSLIRILDAWSGLKPKLPRFCSRTCEFAIKARLPGILSLIYKSIDEIEREMDYLGRPVAVHAGAQLYTILELYGAFDRVIKEDLDGGVTNLLDCWMKIQN</sequence>
<dbReference type="Proteomes" id="UP000583929">
    <property type="component" value="Unassembled WGS sequence"/>
</dbReference>
<reference evidence="1 2" key="1">
    <citation type="journal article" date="2020" name="bioRxiv">
        <title>Sequence and annotation of 42 cannabis genomes reveals extensive copy number variation in cannabinoid synthesis and pathogen resistance genes.</title>
        <authorList>
            <person name="Mckernan K.J."/>
            <person name="Helbert Y."/>
            <person name="Kane L.T."/>
            <person name="Ebling H."/>
            <person name="Zhang L."/>
            <person name="Liu B."/>
            <person name="Eaton Z."/>
            <person name="Mclaughlin S."/>
            <person name="Kingan S."/>
            <person name="Baybayan P."/>
            <person name="Concepcion G."/>
            <person name="Jordan M."/>
            <person name="Riva A."/>
            <person name="Barbazuk W."/>
            <person name="Harkins T."/>
        </authorList>
    </citation>
    <scope>NUCLEOTIDE SEQUENCE [LARGE SCALE GENOMIC DNA]</scope>
    <source>
        <strain evidence="2">cv. Jamaican Lion 4</strain>
        <tissue evidence="1">Leaf</tissue>
    </source>
</reference>
<name>A0A7J6ENW2_CANSA</name>
<dbReference type="EMBL" id="JAATIQ010000367">
    <property type="protein sequence ID" value="KAF4359419.1"/>
    <property type="molecule type" value="Genomic_DNA"/>
</dbReference>
<evidence type="ECO:0000313" key="1">
    <source>
        <dbReference type="EMBL" id="KAF4359419.1"/>
    </source>
</evidence>
<protein>
    <submittedName>
        <fullName evidence="1">Uncharacterized protein</fullName>
    </submittedName>
</protein>
<comment type="caution">
    <text evidence="1">The sequence shown here is derived from an EMBL/GenBank/DDBJ whole genome shotgun (WGS) entry which is preliminary data.</text>
</comment>
<dbReference type="AlphaFoldDB" id="A0A7J6ENW2"/>
<organism evidence="1 2">
    <name type="scientific">Cannabis sativa</name>
    <name type="common">Hemp</name>
    <name type="synonym">Marijuana</name>
    <dbReference type="NCBI Taxonomy" id="3483"/>
    <lineage>
        <taxon>Eukaryota</taxon>
        <taxon>Viridiplantae</taxon>
        <taxon>Streptophyta</taxon>
        <taxon>Embryophyta</taxon>
        <taxon>Tracheophyta</taxon>
        <taxon>Spermatophyta</taxon>
        <taxon>Magnoliopsida</taxon>
        <taxon>eudicotyledons</taxon>
        <taxon>Gunneridae</taxon>
        <taxon>Pentapetalae</taxon>
        <taxon>rosids</taxon>
        <taxon>fabids</taxon>
        <taxon>Rosales</taxon>
        <taxon>Cannabaceae</taxon>
        <taxon>Cannabis</taxon>
    </lineage>
</organism>
<keyword evidence="2" id="KW-1185">Reference proteome</keyword>